<sequence length="290" mass="33019">MVLGKRKAGSQGGREFTAPELARHLIESMHRLEVWGKLKELEFYIHLSPHTDLNRAERDAVADCLECKFAEGTFDQLQRDFMSKLTQLEKVVRGRYDHINDFLRPWSAPSKTEMTNHALRNLDATNVSCLKDLLILDHAHLLNKVRDDIIHAMTKKVPTTFEDTRSVTLDIQEFVSHLYPWQRQILFLHLLTSKNKPHPAEIAWAQDALISPGIAQLVHGMMHERQSPQDSSALKKMGSSIDLVIHEAIYQQAGLMAATLRADAAMLDKNEMDTLISQIREAQDIIRGQS</sequence>
<organism evidence="1 2">
    <name type="scientific">Seiridium cardinale</name>
    <dbReference type="NCBI Taxonomy" id="138064"/>
    <lineage>
        <taxon>Eukaryota</taxon>
        <taxon>Fungi</taxon>
        <taxon>Dikarya</taxon>
        <taxon>Ascomycota</taxon>
        <taxon>Pezizomycotina</taxon>
        <taxon>Sordariomycetes</taxon>
        <taxon>Xylariomycetidae</taxon>
        <taxon>Amphisphaeriales</taxon>
        <taxon>Sporocadaceae</taxon>
        <taxon>Seiridium</taxon>
    </lineage>
</organism>
<reference evidence="1 2" key="1">
    <citation type="submission" date="2024-02" db="EMBL/GenBank/DDBJ databases">
        <title>First draft genome assembly of two strains of Seiridium cardinale.</title>
        <authorList>
            <person name="Emiliani G."/>
            <person name="Scali E."/>
        </authorList>
    </citation>
    <scope>NUCLEOTIDE SEQUENCE [LARGE SCALE GENOMIC DNA]</scope>
    <source>
        <strain evidence="1 2">BM-138-000479</strain>
    </source>
</reference>
<evidence type="ECO:0000313" key="1">
    <source>
        <dbReference type="EMBL" id="KAK9784004.1"/>
    </source>
</evidence>
<gene>
    <name evidence="1" type="ORF">SCAR479_00563</name>
</gene>
<accession>A0ABR2Y9X2</accession>
<dbReference type="Proteomes" id="UP001465668">
    <property type="component" value="Unassembled WGS sequence"/>
</dbReference>
<proteinExistence type="predicted"/>
<keyword evidence="2" id="KW-1185">Reference proteome</keyword>
<dbReference type="EMBL" id="JARVKM010000001">
    <property type="protein sequence ID" value="KAK9784004.1"/>
    <property type="molecule type" value="Genomic_DNA"/>
</dbReference>
<name>A0ABR2Y9X2_9PEZI</name>
<protein>
    <submittedName>
        <fullName evidence="1">Uncharacterized protein</fullName>
    </submittedName>
</protein>
<evidence type="ECO:0000313" key="2">
    <source>
        <dbReference type="Proteomes" id="UP001465668"/>
    </source>
</evidence>
<comment type="caution">
    <text evidence="1">The sequence shown here is derived from an EMBL/GenBank/DDBJ whole genome shotgun (WGS) entry which is preliminary data.</text>
</comment>